<accession>A0ABW5J2G4</accession>
<evidence type="ECO:0000256" key="1">
    <source>
        <dbReference type="ARBA" id="ARBA00022723"/>
    </source>
</evidence>
<reference evidence="5" key="1">
    <citation type="journal article" date="2019" name="Int. J. Syst. Evol. Microbiol.">
        <title>The Global Catalogue of Microorganisms (GCM) 10K type strain sequencing project: providing services to taxonomists for standard genome sequencing and annotation.</title>
        <authorList>
            <consortium name="The Broad Institute Genomics Platform"/>
            <consortium name="The Broad Institute Genome Sequencing Center for Infectious Disease"/>
            <person name="Wu L."/>
            <person name="Ma J."/>
        </authorList>
    </citation>
    <scope>NUCLEOTIDE SEQUENCE [LARGE SCALE GENOMIC DNA]</scope>
    <source>
        <strain evidence="5">KCTC 52344</strain>
    </source>
</reference>
<dbReference type="Pfam" id="PF02126">
    <property type="entry name" value="PTE"/>
    <property type="match status" value="1"/>
</dbReference>
<gene>
    <name evidence="4" type="ORF">ACFSR2_00380</name>
</gene>
<dbReference type="PROSITE" id="PS51347">
    <property type="entry name" value="PHOSPHOTRIESTERASE_2"/>
    <property type="match status" value="1"/>
</dbReference>
<feature type="modified residue" description="N6-carboxylysine" evidence="3">
    <location>
        <position position="161"/>
    </location>
</feature>
<evidence type="ECO:0000313" key="4">
    <source>
        <dbReference type="EMBL" id="MFD2519319.1"/>
    </source>
</evidence>
<keyword evidence="2" id="KW-0378">Hydrolase</keyword>
<dbReference type="RefSeq" id="WP_340238066.1">
    <property type="nucleotide sequence ID" value="NZ_JBBEWC010000009.1"/>
</dbReference>
<evidence type="ECO:0000256" key="3">
    <source>
        <dbReference type="PROSITE-ProRule" id="PRU00679"/>
    </source>
</evidence>
<dbReference type="InterPro" id="IPR001559">
    <property type="entry name" value="Phosphotriesterase"/>
</dbReference>
<dbReference type="PANTHER" id="PTHR10819:SF3">
    <property type="entry name" value="PHOSPHOTRIESTERASE-RELATED PROTEIN"/>
    <property type="match status" value="1"/>
</dbReference>
<protein>
    <submittedName>
        <fullName evidence="4">Phosphotriesterase</fullName>
    </submittedName>
</protein>
<proteinExistence type="inferred from homology"/>
<dbReference type="EMBL" id="JBHULC010000001">
    <property type="protein sequence ID" value="MFD2519319.1"/>
    <property type="molecule type" value="Genomic_DNA"/>
</dbReference>
<dbReference type="InterPro" id="IPR032466">
    <property type="entry name" value="Metal_Hydrolase"/>
</dbReference>
<sequence>MQISRRSFLLAGIGLTACTLKKSQVMTINGWIDTTEMGKTLIHEHFLVDFIGADKTNLNRWDKEKVIAKVLPYLAEVKALGIQTVFDCTPSFLGKDVELLKLIAERSGLQIVTNTGYYGAVNNKYLPQWAFTETAEQLADRWIKEFRNGIDGTSVKPGFIKISVDGGKTLSALHQKLVKAAGITHLATGLTICSHTGPGNIAFEEIKILKSIGVSPSAFVWVHAQAENNKAEYTRAARMGTWVSLDGIGWGSFQTYADSIDLMKSNGALNRLLISHDAGWYKPDEPNGGDFVGYTNIFKELMPLLKQKGFTDADFEQILVKNPAEAFAVRVRDN</sequence>
<evidence type="ECO:0000256" key="2">
    <source>
        <dbReference type="ARBA" id="ARBA00022801"/>
    </source>
</evidence>
<evidence type="ECO:0000313" key="5">
    <source>
        <dbReference type="Proteomes" id="UP001597510"/>
    </source>
</evidence>
<dbReference type="Gene3D" id="3.20.20.140">
    <property type="entry name" value="Metal-dependent hydrolases"/>
    <property type="match status" value="1"/>
</dbReference>
<comment type="similarity">
    <text evidence="3">Belongs to the metallo-dependent hydrolases superfamily. Phosphotriesterase family.</text>
</comment>
<name>A0ABW5J2G4_9BACT</name>
<keyword evidence="1" id="KW-0479">Metal-binding</keyword>
<organism evidence="4 5">
    <name type="scientific">Emticicia soli</name>
    <dbReference type="NCBI Taxonomy" id="2027878"/>
    <lineage>
        <taxon>Bacteria</taxon>
        <taxon>Pseudomonadati</taxon>
        <taxon>Bacteroidota</taxon>
        <taxon>Cytophagia</taxon>
        <taxon>Cytophagales</taxon>
        <taxon>Leadbetterellaceae</taxon>
        <taxon>Emticicia</taxon>
    </lineage>
</organism>
<comment type="caution">
    <text evidence="4">The sequence shown here is derived from an EMBL/GenBank/DDBJ whole genome shotgun (WGS) entry which is preliminary data.</text>
</comment>
<dbReference type="PROSITE" id="PS51257">
    <property type="entry name" value="PROKAR_LIPOPROTEIN"/>
    <property type="match status" value="1"/>
</dbReference>
<dbReference type="SUPFAM" id="SSF51556">
    <property type="entry name" value="Metallo-dependent hydrolases"/>
    <property type="match status" value="1"/>
</dbReference>
<dbReference type="Proteomes" id="UP001597510">
    <property type="component" value="Unassembled WGS sequence"/>
</dbReference>
<keyword evidence="5" id="KW-1185">Reference proteome</keyword>
<dbReference type="PANTHER" id="PTHR10819">
    <property type="entry name" value="PHOSPHOTRIESTERASE-RELATED"/>
    <property type="match status" value="1"/>
</dbReference>